<dbReference type="Gene3D" id="1.10.10.60">
    <property type="entry name" value="Homeodomain-like"/>
    <property type="match status" value="1"/>
</dbReference>
<protein>
    <recommendedName>
        <fullName evidence="2">Myb-like domain-containing protein</fullName>
    </recommendedName>
</protein>
<feature type="domain" description="Myb-like" evidence="2">
    <location>
        <begin position="346"/>
        <end position="403"/>
    </location>
</feature>
<dbReference type="EMBL" id="BLQM01000030">
    <property type="protein sequence ID" value="GMH52995.1"/>
    <property type="molecule type" value="Genomic_DNA"/>
</dbReference>
<dbReference type="SMART" id="SM00717">
    <property type="entry name" value="SANT"/>
    <property type="match status" value="3"/>
</dbReference>
<dbReference type="Pfam" id="PF00249">
    <property type="entry name" value="Myb_DNA-binding"/>
    <property type="match status" value="1"/>
</dbReference>
<dbReference type="GO" id="GO:0005634">
    <property type="term" value="C:nucleus"/>
    <property type="evidence" value="ECO:0007669"/>
    <property type="project" value="TreeGrafter"/>
</dbReference>
<feature type="compositionally biased region" description="Acidic residues" evidence="1">
    <location>
        <begin position="310"/>
        <end position="330"/>
    </location>
</feature>
<dbReference type="GO" id="GO:0000978">
    <property type="term" value="F:RNA polymerase II cis-regulatory region sequence-specific DNA binding"/>
    <property type="evidence" value="ECO:0007669"/>
    <property type="project" value="TreeGrafter"/>
</dbReference>
<dbReference type="Gene3D" id="1.10.246.220">
    <property type="match status" value="1"/>
</dbReference>
<dbReference type="AlphaFoldDB" id="A0A9W6ZML6"/>
<feature type="region of interest" description="Disordered" evidence="1">
    <location>
        <begin position="301"/>
        <end position="331"/>
    </location>
</feature>
<dbReference type="Proteomes" id="UP001162640">
    <property type="component" value="Unassembled WGS sequence"/>
</dbReference>
<dbReference type="PANTHER" id="PTHR45614">
    <property type="entry name" value="MYB PROTEIN-RELATED"/>
    <property type="match status" value="1"/>
</dbReference>
<evidence type="ECO:0000256" key="1">
    <source>
        <dbReference type="SAM" id="MobiDB-lite"/>
    </source>
</evidence>
<name>A0A9W6ZML6_9STRA</name>
<proteinExistence type="predicted"/>
<evidence type="ECO:0000259" key="2">
    <source>
        <dbReference type="SMART" id="SM00717"/>
    </source>
</evidence>
<feature type="domain" description="Myb-like" evidence="2">
    <location>
        <begin position="100"/>
        <end position="152"/>
    </location>
</feature>
<dbReference type="GO" id="GO:0000981">
    <property type="term" value="F:DNA-binding transcription factor activity, RNA polymerase II-specific"/>
    <property type="evidence" value="ECO:0007669"/>
    <property type="project" value="TreeGrafter"/>
</dbReference>
<dbReference type="CDD" id="cd00167">
    <property type="entry name" value="SANT"/>
    <property type="match status" value="2"/>
</dbReference>
<evidence type="ECO:0000313" key="3">
    <source>
        <dbReference type="EMBL" id="GMH52995.1"/>
    </source>
</evidence>
<evidence type="ECO:0000313" key="4">
    <source>
        <dbReference type="Proteomes" id="UP001162640"/>
    </source>
</evidence>
<reference evidence="4" key="1">
    <citation type="journal article" date="2023" name="Commun. Biol.">
        <title>Genome analysis of Parmales, the sister group of diatoms, reveals the evolutionary specialization of diatoms from phago-mixotrophs to photoautotrophs.</title>
        <authorList>
            <person name="Ban H."/>
            <person name="Sato S."/>
            <person name="Yoshikawa S."/>
            <person name="Yamada K."/>
            <person name="Nakamura Y."/>
            <person name="Ichinomiya M."/>
            <person name="Sato N."/>
            <person name="Blanc-Mathieu R."/>
            <person name="Endo H."/>
            <person name="Kuwata A."/>
            <person name="Ogata H."/>
        </authorList>
    </citation>
    <scope>NUCLEOTIDE SEQUENCE [LARGE SCALE GENOMIC DNA]</scope>
</reference>
<organism evidence="3 4">
    <name type="scientific">Triparma laevis f. inornata</name>
    <dbReference type="NCBI Taxonomy" id="1714386"/>
    <lineage>
        <taxon>Eukaryota</taxon>
        <taxon>Sar</taxon>
        <taxon>Stramenopiles</taxon>
        <taxon>Ochrophyta</taxon>
        <taxon>Bolidophyceae</taxon>
        <taxon>Parmales</taxon>
        <taxon>Triparmaceae</taxon>
        <taxon>Triparma</taxon>
    </lineage>
</organism>
<dbReference type="InterPro" id="IPR009057">
    <property type="entry name" value="Homeodomain-like_sf"/>
</dbReference>
<comment type="caution">
    <text evidence="3">The sequence shown here is derived from an EMBL/GenBank/DDBJ whole genome shotgun (WGS) entry which is preliminary data.</text>
</comment>
<dbReference type="InterPro" id="IPR050560">
    <property type="entry name" value="MYB_TF"/>
</dbReference>
<sequence length="693" mass="77226">MEKSPDGLWSLSLRRPSRRVVHEYERCGGAGMSRALVISPNPLKKPTATAAGVAMGDGWRRVPVTGDGHYRYDGPAGEWFTSRSAAKAAGMSRTLGEAGRYPSWTEEEEVALGEAVGEHGEDFDRIKAESGTTFGERTAGALEERFRLITKAAQRHEEDDMDTDDADEELDANCPACNGSHSRHVCGKGGSLPRVRGGVNKENVLKAQEAKGELGWFEAQLAQAGVDMGREIRVGRARLEPLKLIEDATATSVAMGDGWRKVPMDAGNGHYRYECPAGEWFTNRSNAEAAGMPRTLARAGAPAIEQQERGEEDNEDDEYEDGDEDEDALEAEVVTTKKRKRKEKTVGKRWTEEEDATLAEAIDDYGLVVDDFDFDRLKAESGTTFGERTSGALKSRFLLITKAKRYEQLESDTDEDEDDMHESWIKKKKARKLAALYKKKFRRNDALCKTCDNKRGGLGIFCDLCFEVETGEKIDSGFFKSSWTCLKNNEEKSGRKCGMCNEVGHNKRRCPKNNTPKKTSNTPLISGQIVDALCDGAKFEAKIVSYSEKGDKYEVYFVVDQTTSCVPAPDVFAIETNDTPDLLDTLDEITTTTTTTTTKKKKLALQQGEDWSRVEDNIVFEAQLVFGNNFDEIAKLLPSRTKIAVRRRFYNSTAHNTWLNKQGMEKQLTKTTGVVMNPNPYEIKRLHKLTEAL</sequence>
<dbReference type="SUPFAM" id="SSF46689">
    <property type="entry name" value="Homeodomain-like"/>
    <property type="match status" value="2"/>
</dbReference>
<feature type="domain" description="Myb-like" evidence="2">
    <location>
        <begin position="607"/>
        <end position="655"/>
    </location>
</feature>
<gene>
    <name evidence="3" type="ORF">TL16_g01354</name>
</gene>
<dbReference type="InterPro" id="IPR001005">
    <property type="entry name" value="SANT/Myb"/>
</dbReference>
<accession>A0A9W6ZML6</accession>